<accession>A0A385E2J5</accession>
<dbReference type="RefSeq" id="YP_010050946.1">
    <property type="nucleotide sequence ID" value="NC_054436.1"/>
</dbReference>
<evidence type="ECO:0000313" key="6">
    <source>
        <dbReference type="Proteomes" id="UP000262719"/>
    </source>
</evidence>
<evidence type="ECO:0000256" key="2">
    <source>
        <dbReference type="ARBA" id="ARBA00023009"/>
    </source>
</evidence>
<dbReference type="NCBIfam" id="TIGR01537">
    <property type="entry name" value="portal_HK97"/>
    <property type="match status" value="1"/>
</dbReference>
<dbReference type="EMBL" id="MH651189">
    <property type="protein sequence ID" value="AXQ65128.1"/>
    <property type="molecule type" value="Genomic_DNA"/>
</dbReference>
<dbReference type="Pfam" id="PF04860">
    <property type="entry name" value="Phage_portal"/>
    <property type="match status" value="1"/>
</dbReference>
<evidence type="ECO:0000256" key="1">
    <source>
        <dbReference type="ARBA" id="ARBA00022950"/>
    </source>
</evidence>
<dbReference type="InterPro" id="IPR006427">
    <property type="entry name" value="Portal_HK97"/>
</dbReference>
<dbReference type="InterPro" id="IPR006944">
    <property type="entry name" value="Phage/GTA_portal"/>
</dbReference>
<gene>
    <name evidence="5" type="primary">6</name>
    <name evidence="5" type="ORF">SEA_SCHMIDT_6</name>
</gene>
<keyword evidence="6" id="KW-1185">Reference proteome</keyword>
<organism evidence="5 6">
    <name type="scientific">Gordonia phage Schmidt</name>
    <dbReference type="NCBI Taxonomy" id="2301697"/>
    <lineage>
        <taxon>Viruses</taxon>
        <taxon>Duplodnaviria</taxon>
        <taxon>Heunggongvirae</taxon>
        <taxon>Uroviricota</taxon>
        <taxon>Caudoviricetes</taxon>
        <taxon>Ruthgordonvirinae</taxon>
        <taxon>Schmidtvirus</taxon>
        <taxon>Schmidtvirus schmidt</taxon>
    </lineage>
</organism>
<reference evidence="5 6" key="1">
    <citation type="submission" date="2018-07" db="EMBL/GenBank/DDBJ databases">
        <authorList>
            <person name="Roberston F.H."/>
            <person name="Ghiringhelli B.C."/>
            <person name="Garcia S."/>
            <person name="Henry S."/>
            <person name="Naegele L."/>
            <person name="Slowan-Pomeroy T."/>
            <person name="Briggs L.A."/>
            <person name="Warner M.H."/>
            <person name="Garlena R.A."/>
            <person name="Russell D.A."/>
            <person name="Pope W.H."/>
            <person name="Jacobs-Sera D."/>
            <person name="Hatfull G.F."/>
        </authorList>
    </citation>
    <scope>NUCLEOTIDE SEQUENCE [LARGE SCALE GENOMIC DNA]</scope>
</reference>
<evidence type="ECO:0000256" key="4">
    <source>
        <dbReference type="SAM" id="MobiDB-lite"/>
    </source>
</evidence>
<keyword evidence="3" id="KW-0231">Viral genome packaging</keyword>
<keyword evidence="1" id="KW-1188">Viral release from host cell</keyword>
<keyword evidence="1" id="KW-0118">Viral capsid assembly</keyword>
<keyword evidence="2" id="KW-1160">Virus entry into host cell</keyword>
<dbReference type="KEGG" id="vg:63911685"/>
<keyword evidence="2" id="KW-1171">Viral genome ejection through host cell envelope</keyword>
<feature type="region of interest" description="Disordered" evidence="4">
    <location>
        <begin position="391"/>
        <end position="430"/>
    </location>
</feature>
<keyword evidence="2" id="KW-1162">Viral penetration into host cytoplasm</keyword>
<dbReference type="Proteomes" id="UP000262719">
    <property type="component" value="Segment"/>
</dbReference>
<feature type="compositionally biased region" description="Acidic residues" evidence="4">
    <location>
        <begin position="409"/>
        <end position="430"/>
    </location>
</feature>
<evidence type="ECO:0000256" key="3">
    <source>
        <dbReference type="ARBA" id="ARBA00023219"/>
    </source>
</evidence>
<dbReference type="GeneID" id="63911685"/>
<evidence type="ECO:0000313" key="5">
    <source>
        <dbReference type="EMBL" id="AXQ65128.1"/>
    </source>
</evidence>
<proteinExistence type="predicted"/>
<name>A0A385E2J5_9CAUD</name>
<sequence>MGIFTWLGFRPVPAYPPASVTVQPILDTLAAQMLGKSPEELYREQPHLRTVITFLARNVAQLGLHAFTRTRDDSRERVRDGTLAKVLRQPNDDETTYELVYGLVADLGLYDHAYLLVMANPDMDSGYELRRVPPRWVTGKSKKSAYSHEGYVVQYPDQPTKPVLVPKANMVEFHGWNPDDPQSGATPIEALKGILHEQISAQTFRRQLWDNGGRVGTYLTRPKDAPEWGNAGRARFKRAWSQAYTGNGKKVGGVPLLEDGMELKRVGFSAKDEDYVEGTKLALTTVASVYHVNPTMVGVLDNANYSNVREFRRGLYGDTLGPILAMIEARLNAQLLPKIDADPSEYVEFNIREKLEGSFEEQGNVMYQAAGGPYMTRNEVRARMNMPRIEGGDDLIVPKNLGVPGQQGDEADVDGSQDPEQDDDAEGGDE</sequence>
<protein>
    <submittedName>
        <fullName evidence="5">Portal protein</fullName>
    </submittedName>
</protein>